<keyword evidence="2" id="KW-1185">Reference proteome</keyword>
<dbReference type="AlphaFoldDB" id="A0A1R3G0X4"/>
<sequence>MTCPFAVLAVEDGSTIFYAEQIIEEALGSTTISAEAI</sequence>
<dbReference type="Gramene" id="OMO51735">
    <property type="protein sequence ID" value="OMO51735"/>
    <property type="gene ID" value="CCACVL1_29621"/>
</dbReference>
<protein>
    <submittedName>
        <fullName evidence="1">Uncharacterized protein</fullName>
    </submittedName>
</protein>
<evidence type="ECO:0000313" key="1">
    <source>
        <dbReference type="EMBL" id="OMO51735.1"/>
    </source>
</evidence>
<reference evidence="1 2" key="1">
    <citation type="submission" date="2013-09" db="EMBL/GenBank/DDBJ databases">
        <title>Corchorus capsularis genome sequencing.</title>
        <authorList>
            <person name="Alam M."/>
            <person name="Haque M.S."/>
            <person name="Islam M.S."/>
            <person name="Emdad E.M."/>
            <person name="Islam M.M."/>
            <person name="Ahmed B."/>
            <person name="Halim A."/>
            <person name="Hossen Q.M.M."/>
            <person name="Hossain M.Z."/>
            <person name="Ahmed R."/>
            <person name="Khan M.M."/>
            <person name="Islam R."/>
            <person name="Rashid M.M."/>
            <person name="Khan S.A."/>
            <person name="Rahman M.S."/>
            <person name="Alam M."/>
        </authorList>
    </citation>
    <scope>NUCLEOTIDE SEQUENCE [LARGE SCALE GENOMIC DNA]</scope>
    <source>
        <strain evidence="2">cv. CVL-1</strain>
        <tissue evidence="1">Whole seedling</tissue>
    </source>
</reference>
<accession>A0A1R3G0X4</accession>
<dbReference type="Proteomes" id="UP000188268">
    <property type="component" value="Unassembled WGS sequence"/>
</dbReference>
<dbReference type="EMBL" id="AWWV01015713">
    <property type="protein sequence ID" value="OMO51735.1"/>
    <property type="molecule type" value="Genomic_DNA"/>
</dbReference>
<gene>
    <name evidence="1" type="ORF">CCACVL1_29621</name>
</gene>
<proteinExistence type="predicted"/>
<name>A0A1R3G0X4_COCAP</name>
<organism evidence="1 2">
    <name type="scientific">Corchorus capsularis</name>
    <name type="common">Jute</name>
    <dbReference type="NCBI Taxonomy" id="210143"/>
    <lineage>
        <taxon>Eukaryota</taxon>
        <taxon>Viridiplantae</taxon>
        <taxon>Streptophyta</taxon>
        <taxon>Embryophyta</taxon>
        <taxon>Tracheophyta</taxon>
        <taxon>Spermatophyta</taxon>
        <taxon>Magnoliopsida</taxon>
        <taxon>eudicotyledons</taxon>
        <taxon>Gunneridae</taxon>
        <taxon>Pentapetalae</taxon>
        <taxon>rosids</taxon>
        <taxon>malvids</taxon>
        <taxon>Malvales</taxon>
        <taxon>Malvaceae</taxon>
        <taxon>Grewioideae</taxon>
        <taxon>Apeibeae</taxon>
        <taxon>Corchorus</taxon>
    </lineage>
</organism>
<comment type="caution">
    <text evidence="1">The sequence shown here is derived from an EMBL/GenBank/DDBJ whole genome shotgun (WGS) entry which is preliminary data.</text>
</comment>
<evidence type="ECO:0000313" key="2">
    <source>
        <dbReference type="Proteomes" id="UP000188268"/>
    </source>
</evidence>